<comment type="caution">
    <text evidence="4">The sequence shown here is derived from an EMBL/GenBank/DDBJ whole genome shotgun (WGS) entry which is preliminary data.</text>
</comment>
<dbReference type="InterPro" id="IPR001802">
    <property type="entry name" value="MerP/CopZ"/>
</dbReference>
<dbReference type="Gene3D" id="3.30.70.100">
    <property type="match status" value="1"/>
</dbReference>
<evidence type="ECO:0000313" key="5">
    <source>
        <dbReference type="Proteomes" id="UP001596270"/>
    </source>
</evidence>
<accession>A0ABW1TY94</accession>
<name>A0ABW1TY94_9BURK</name>
<dbReference type="PROSITE" id="PS50846">
    <property type="entry name" value="HMA_2"/>
    <property type="match status" value="1"/>
</dbReference>
<keyword evidence="1" id="KW-0479">Metal-binding</keyword>
<proteinExistence type="predicted"/>
<evidence type="ECO:0000256" key="2">
    <source>
        <dbReference type="ARBA" id="ARBA00022967"/>
    </source>
</evidence>
<evidence type="ECO:0000256" key="1">
    <source>
        <dbReference type="ARBA" id="ARBA00022723"/>
    </source>
</evidence>
<dbReference type="CDD" id="cd00371">
    <property type="entry name" value="HMA"/>
    <property type="match status" value="1"/>
</dbReference>
<dbReference type="Pfam" id="PF00403">
    <property type="entry name" value="HMA"/>
    <property type="match status" value="1"/>
</dbReference>
<gene>
    <name evidence="4" type="ORF">ACFQND_13025</name>
</gene>
<dbReference type="PANTHER" id="PTHR43520:SF8">
    <property type="entry name" value="P-TYPE CU(+) TRANSPORTER"/>
    <property type="match status" value="1"/>
</dbReference>
<keyword evidence="2" id="KW-1278">Translocase</keyword>
<evidence type="ECO:0000259" key="3">
    <source>
        <dbReference type="PROSITE" id="PS50846"/>
    </source>
</evidence>
<organism evidence="4 5">
    <name type="scientific">Polaromonas aquatica</name>
    <dbReference type="NCBI Taxonomy" id="332657"/>
    <lineage>
        <taxon>Bacteria</taxon>
        <taxon>Pseudomonadati</taxon>
        <taxon>Pseudomonadota</taxon>
        <taxon>Betaproteobacteria</taxon>
        <taxon>Burkholderiales</taxon>
        <taxon>Comamonadaceae</taxon>
        <taxon>Polaromonas</taxon>
    </lineage>
</organism>
<dbReference type="PANTHER" id="PTHR43520">
    <property type="entry name" value="ATP7, ISOFORM B"/>
    <property type="match status" value="1"/>
</dbReference>
<dbReference type="Proteomes" id="UP001596270">
    <property type="component" value="Unassembled WGS sequence"/>
</dbReference>
<dbReference type="RefSeq" id="WP_371436008.1">
    <property type="nucleotide sequence ID" value="NZ_JBHSRS010000069.1"/>
</dbReference>
<dbReference type="PROSITE" id="PS01047">
    <property type="entry name" value="HMA_1"/>
    <property type="match status" value="1"/>
</dbReference>
<protein>
    <submittedName>
        <fullName evidence="4">Heavy-metal-associated domain-containing protein</fullName>
    </submittedName>
</protein>
<dbReference type="InterPro" id="IPR036163">
    <property type="entry name" value="HMA_dom_sf"/>
</dbReference>
<keyword evidence="5" id="KW-1185">Reference proteome</keyword>
<evidence type="ECO:0000313" key="4">
    <source>
        <dbReference type="EMBL" id="MFC6282150.1"/>
    </source>
</evidence>
<dbReference type="InterPro" id="IPR017969">
    <property type="entry name" value="Heavy-metal-associated_CS"/>
</dbReference>
<feature type="domain" description="HMA" evidence="3">
    <location>
        <begin position="2"/>
        <end position="68"/>
    </location>
</feature>
<dbReference type="PRINTS" id="PR00946">
    <property type="entry name" value="HGSCAVENGER"/>
</dbReference>
<dbReference type="SUPFAM" id="SSF55008">
    <property type="entry name" value="HMA, heavy metal-associated domain"/>
    <property type="match status" value="1"/>
</dbReference>
<dbReference type="InterPro" id="IPR006121">
    <property type="entry name" value="HMA_dom"/>
</dbReference>
<dbReference type="EMBL" id="JBHSRS010000069">
    <property type="protein sequence ID" value="MFC6282150.1"/>
    <property type="molecule type" value="Genomic_DNA"/>
</dbReference>
<reference evidence="5" key="1">
    <citation type="journal article" date="2019" name="Int. J. Syst. Evol. Microbiol.">
        <title>The Global Catalogue of Microorganisms (GCM) 10K type strain sequencing project: providing services to taxonomists for standard genome sequencing and annotation.</title>
        <authorList>
            <consortium name="The Broad Institute Genomics Platform"/>
            <consortium name="The Broad Institute Genome Sequencing Center for Infectious Disease"/>
            <person name="Wu L."/>
            <person name="Ma J."/>
        </authorList>
    </citation>
    <scope>NUCLEOTIDE SEQUENCE [LARGE SCALE GENOMIC DNA]</scope>
    <source>
        <strain evidence="5">CCUG 39402</strain>
    </source>
</reference>
<sequence>MQTLNFDINGMTCGGCTGSVQRALSKLDGVSHAEVTLHPGTATVVVDPTRASPAQVQAAITHLGYSAKARPTAQNEQAPS</sequence>